<proteinExistence type="predicted"/>
<sequence length="85" mass="8717">MGRPDSEAPTSSIAAVLAALHDHAHGHGGGAGAPTSAGSAFDTNVVIILAALFFALLFAIGLNSLARCALRYHDKGALFCMRKLL</sequence>
<accession>M8BXS5</accession>
<reference evidence="1" key="1">
    <citation type="submission" date="2015-06" db="UniProtKB">
        <authorList>
            <consortium name="EnsemblPlants"/>
        </authorList>
    </citation>
    <scope>IDENTIFICATION</scope>
</reference>
<protein>
    <submittedName>
        <fullName evidence="1">Uncharacterized protein</fullName>
    </submittedName>
</protein>
<organism evidence="1">
    <name type="scientific">Aegilops tauschii</name>
    <name type="common">Tausch's goatgrass</name>
    <name type="synonym">Aegilops squarrosa</name>
    <dbReference type="NCBI Taxonomy" id="37682"/>
    <lineage>
        <taxon>Eukaryota</taxon>
        <taxon>Viridiplantae</taxon>
        <taxon>Streptophyta</taxon>
        <taxon>Embryophyta</taxon>
        <taxon>Tracheophyta</taxon>
        <taxon>Spermatophyta</taxon>
        <taxon>Magnoliopsida</taxon>
        <taxon>Liliopsida</taxon>
        <taxon>Poales</taxon>
        <taxon>Poaceae</taxon>
        <taxon>BOP clade</taxon>
        <taxon>Pooideae</taxon>
        <taxon>Triticodae</taxon>
        <taxon>Triticeae</taxon>
        <taxon>Triticinae</taxon>
        <taxon>Aegilops</taxon>
    </lineage>
</organism>
<name>M8BXS5_AEGTA</name>
<dbReference type="EnsemblPlants" id="EMT07743">
    <property type="protein sequence ID" value="EMT07743"/>
    <property type="gene ID" value="F775_04735"/>
</dbReference>
<evidence type="ECO:0000313" key="1">
    <source>
        <dbReference type="EnsemblPlants" id="EMT07743"/>
    </source>
</evidence>
<dbReference type="AlphaFoldDB" id="M8BXS5"/>